<reference evidence="2" key="1">
    <citation type="journal article" date="2014" name="Int. J. Syst. Evol. Microbiol.">
        <title>Complete genome sequence of Corynebacterium casei LMG S-19264T (=DSM 44701T), isolated from a smear-ripened cheese.</title>
        <authorList>
            <consortium name="US DOE Joint Genome Institute (JGI-PGF)"/>
            <person name="Walter F."/>
            <person name="Albersmeier A."/>
            <person name="Kalinowski J."/>
            <person name="Ruckert C."/>
        </authorList>
    </citation>
    <scope>NUCLEOTIDE SEQUENCE</scope>
    <source>
        <strain evidence="2">JCM 4346</strain>
    </source>
</reference>
<dbReference type="AlphaFoldDB" id="A0A918F5X4"/>
<keyword evidence="3" id="KW-1185">Reference proteome</keyword>
<accession>A0A918F5X4</accession>
<evidence type="ECO:0000313" key="2">
    <source>
        <dbReference type="EMBL" id="GGR04114.1"/>
    </source>
</evidence>
<feature type="region of interest" description="Disordered" evidence="1">
    <location>
        <begin position="1"/>
        <end position="21"/>
    </location>
</feature>
<dbReference type="EMBL" id="BMSX01000004">
    <property type="protein sequence ID" value="GGR04114.1"/>
    <property type="molecule type" value="Genomic_DNA"/>
</dbReference>
<sequence>MSASRVLTTEWPMPAEARTTTDSVITARTAQRGRFLRTGRAGGRRGRCWGLEAGDRGGVGGKAGHLRATAVRGGAVSTVGPYDLWSGAAHPAGREGVPRSR</sequence>
<gene>
    <name evidence="2" type="ORF">GCM10010251_19520</name>
</gene>
<name>A0A918F5X4_9ACTN</name>
<comment type="caution">
    <text evidence="2">The sequence shown here is derived from an EMBL/GenBank/DDBJ whole genome shotgun (WGS) entry which is preliminary data.</text>
</comment>
<protein>
    <submittedName>
        <fullName evidence="2">Uncharacterized protein</fullName>
    </submittedName>
</protein>
<proteinExistence type="predicted"/>
<dbReference type="Proteomes" id="UP000658320">
    <property type="component" value="Unassembled WGS sequence"/>
</dbReference>
<evidence type="ECO:0000256" key="1">
    <source>
        <dbReference type="SAM" id="MobiDB-lite"/>
    </source>
</evidence>
<evidence type="ECO:0000313" key="3">
    <source>
        <dbReference type="Proteomes" id="UP000658320"/>
    </source>
</evidence>
<reference evidence="2" key="2">
    <citation type="submission" date="2020-09" db="EMBL/GenBank/DDBJ databases">
        <authorList>
            <person name="Sun Q."/>
            <person name="Ohkuma M."/>
        </authorList>
    </citation>
    <scope>NUCLEOTIDE SEQUENCE</scope>
    <source>
        <strain evidence="2">JCM 4346</strain>
    </source>
</reference>
<organism evidence="2 3">
    <name type="scientific">Streptomyces aurantiogriseus</name>
    <dbReference type="NCBI Taxonomy" id="66870"/>
    <lineage>
        <taxon>Bacteria</taxon>
        <taxon>Bacillati</taxon>
        <taxon>Actinomycetota</taxon>
        <taxon>Actinomycetes</taxon>
        <taxon>Kitasatosporales</taxon>
        <taxon>Streptomycetaceae</taxon>
        <taxon>Streptomyces</taxon>
    </lineage>
</organism>